<organism evidence="3 4">
    <name type="scientific">Falsiroseomonas oleicola</name>
    <dbReference type="NCBI Taxonomy" id="2801474"/>
    <lineage>
        <taxon>Bacteria</taxon>
        <taxon>Pseudomonadati</taxon>
        <taxon>Pseudomonadota</taxon>
        <taxon>Alphaproteobacteria</taxon>
        <taxon>Acetobacterales</taxon>
        <taxon>Roseomonadaceae</taxon>
        <taxon>Falsiroseomonas</taxon>
    </lineage>
</organism>
<dbReference type="RefSeq" id="WP_216878223.1">
    <property type="nucleotide sequence ID" value="NZ_JAERQM010000007.1"/>
</dbReference>
<evidence type="ECO:0000313" key="3">
    <source>
        <dbReference type="EMBL" id="MBU8546200.1"/>
    </source>
</evidence>
<dbReference type="PANTHER" id="PTHR42928">
    <property type="entry name" value="TRICARBOXYLATE-BINDING PROTEIN"/>
    <property type="match status" value="1"/>
</dbReference>
<dbReference type="Pfam" id="PF03401">
    <property type="entry name" value="TctC"/>
    <property type="match status" value="1"/>
</dbReference>
<reference evidence="3 4" key="1">
    <citation type="submission" date="2021-01" db="EMBL/GenBank/DDBJ databases">
        <title>Roseomonas sp. nov, a bacterium isolated from an oil production mixture in Yumen Oilfield.</title>
        <authorList>
            <person name="Wu D."/>
        </authorList>
    </citation>
    <scope>NUCLEOTIDE SEQUENCE [LARGE SCALE GENOMIC DNA]</scope>
    <source>
        <strain evidence="3 4">ROY-5-3</strain>
    </source>
</reference>
<sequence>MRFLGVMLAAIAALASPAMAQPWQPTRPIEIVVPFTAGSLADRNMRTVAPLLSAELGVPVAVQNIPGANGYNRIYRAAPDGQTIGYGDPVAQMALAIVQPQPFDVMRFTWLGHFSAGVQTMVASARGRVASLEALRGLRQPVRCGTFGGISTGAAQCALLGAQFGFPVAFVSVQGPPELVLAAVRGDVDIASLGPTLWRDHIAANAVRPLLSWSGQRDPRLPELPALNDINLANLSDVTVIRGVAAPPALPAAIRDRLIAALNAAMAKPEWEAFVTQARLERDWTFSASYPESLARAQALLQQNAATLRGAF</sequence>
<protein>
    <recommendedName>
        <fullName evidence="5">Tripartite tricarboxylate transporter substrate binding protein</fullName>
    </recommendedName>
</protein>
<feature type="signal peptide" evidence="2">
    <location>
        <begin position="1"/>
        <end position="20"/>
    </location>
</feature>
<comment type="caution">
    <text evidence="3">The sequence shown here is derived from an EMBL/GenBank/DDBJ whole genome shotgun (WGS) entry which is preliminary data.</text>
</comment>
<accession>A0ABS6HBT6</accession>
<evidence type="ECO:0000256" key="2">
    <source>
        <dbReference type="SAM" id="SignalP"/>
    </source>
</evidence>
<dbReference type="Proteomes" id="UP000689967">
    <property type="component" value="Unassembled WGS sequence"/>
</dbReference>
<proteinExistence type="inferred from homology"/>
<dbReference type="InterPro" id="IPR005064">
    <property type="entry name" value="BUG"/>
</dbReference>
<keyword evidence="2" id="KW-0732">Signal</keyword>
<keyword evidence="4" id="KW-1185">Reference proteome</keyword>
<gene>
    <name evidence="3" type="ORF">JJQ90_20940</name>
</gene>
<dbReference type="PANTHER" id="PTHR42928:SF5">
    <property type="entry name" value="BLR1237 PROTEIN"/>
    <property type="match status" value="1"/>
</dbReference>
<evidence type="ECO:0000256" key="1">
    <source>
        <dbReference type="ARBA" id="ARBA00006987"/>
    </source>
</evidence>
<dbReference type="EMBL" id="JAERQM010000007">
    <property type="protein sequence ID" value="MBU8546200.1"/>
    <property type="molecule type" value="Genomic_DNA"/>
</dbReference>
<name>A0ABS6HBT6_9PROT</name>
<evidence type="ECO:0008006" key="5">
    <source>
        <dbReference type="Google" id="ProtNLM"/>
    </source>
</evidence>
<evidence type="ECO:0000313" key="4">
    <source>
        <dbReference type="Proteomes" id="UP000689967"/>
    </source>
</evidence>
<feature type="chain" id="PRO_5046544420" description="Tripartite tricarboxylate transporter substrate binding protein" evidence="2">
    <location>
        <begin position="21"/>
        <end position="312"/>
    </location>
</feature>
<comment type="similarity">
    <text evidence="1">Belongs to the UPF0065 (bug) family.</text>
</comment>